<proteinExistence type="predicted"/>
<dbReference type="EMBL" id="LBYC01000018">
    <property type="protein sequence ID" value="KKR42005.1"/>
    <property type="molecule type" value="Genomic_DNA"/>
</dbReference>
<protein>
    <submittedName>
        <fullName evidence="1">Uncharacterized protein</fullName>
    </submittedName>
</protein>
<organism evidence="1 2">
    <name type="scientific">Candidatus Nomurabacteria bacterium GW2011_GWF2_40_12</name>
    <dbReference type="NCBI Taxonomy" id="1618776"/>
    <lineage>
        <taxon>Bacteria</taxon>
        <taxon>Candidatus Nomuraibacteriota</taxon>
    </lineage>
</organism>
<evidence type="ECO:0000313" key="1">
    <source>
        <dbReference type="EMBL" id="KKR42005.1"/>
    </source>
</evidence>
<name>A0A0G0T4G2_9BACT</name>
<dbReference type="AlphaFoldDB" id="A0A0G0T4G2"/>
<comment type="caution">
    <text evidence="1">The sequence shown here is derived from an EMBL/GenBank/DDBJ whole genome shotgun (WGS) entry which is preliminary data.</text>
</comment>
<sequence>MNEELKEQLKKIEQEYPLVPHTHAGRLFSMVRRMNKEKELNISIDCRSGFAISVKTGKSTNKMTENEWNDFYRSLSNELSEGYPDLFKRIFP</sequence>
<accession>A0A0G0T4G2</accession>
<evidence type="ECO:0000313" key="2">
    <source>
        <dbReference type="Proteomes" id="UP000034301"/>
    </source>
</evidence>
<dbReference type="Proteomes" id="UP000034301">
    <property type="component" value="Unassembled WGS sequence"/>
</dbReference>
<reference evidence="1 2" key="1">
    <citation type="journal article" date="2015" name="Nature">
        <title>rRNA introns, odd ribosomes, and small enigmatic genomes across a large radiation of phyla.</title>
        <authorList>
            <person name="Brown C.T."/>
            <person name="Hug L.A."/>
            <person name="Thomas B.C."/>
            <person name="Sharon I."/>
            <person name="Castelle C.J."/>
            <person name="Singh A."/>
            <person name="Wilkins M.J."/>
            <person name="Williams K.H."/>
            <person name="Banfield J.F."/>
        </authorList>
    </citation>
    <scope>NUCLEOTIDE SEQUENCE [LARGE SCALE GENOMIC DNA]</scope>
</reference>
<gene>
    <name evidence="1" type="ORF">UT78_C0018G0007</name>
</gene>